<organism evidence="4 5">
    <name type="scientific">Pseudoalteromonas aliena</name>
    <dbReference type="NCBI Taxonomy" id="247523"/>
    <lineage>
        <taxon>Bacteria</taxon>
        <taxon>Pseudomonadati</taxon>
        <taxon>Pseudomonadota</taxon>
        <taxon>Gammaproteobacteria</taxon>
        <taxon>Alteromonadales</taxon>
        <taxon>Pseudoalteromonadaceae</taxon>
        <taxon>Pseudoalteromonas</taxon>
    </lineage>
</organism>
<evidence type="ECO:0000256" key="2">
    <source>
        <dbReference type="ARBA" id="ARBA00022801"/>
    </source>
</evidence>
<dbReference type="GO" id="GO:0009231">
    <property type="term" value="P:riboflavin biosynthetic process"/>
    <property type="evidence" value="ECO:0007669"/>
    <property type="project" value="TreeGrafter"/>
</dbReference>
<reference evidence="4 5" key="1">
    <citation type="submission" date="2017-02" db="EMBL/GenBank/DDBJ databases">
        <title>Complete genome sequence of the cold-active Pseudoalteromonas aliena strain EH1 isolated from Arctic seawater.</title>
        <authorList>
            <person name="Kim E."/>
            <person name="Heo E."/>
            <person name="Kim H."/>
            <person name="Kim D."/>
        </authorList>
    </citation>
    <scope>NUCLEOTIDE SEQUENCE [LARGE SCALE GENOMIC DNA]</scope>
    <source>
        <strain evidence="4 5">EH1</strain>
    </source>
</reference>
<dbReference type="InterPro" id="IPR036412">
    <property type="entry name" value="HAD-like_sf"/>
</dbReference>
<evidence type="ECO:0000256" key="1">
    <source>
        <dbReference type="ARBA" id="ARBA00001946"/>
    </source>
</evidence>
<dbReference type="InterPro" id="IPR023214">
    <property type="entry name" value="HAD_sf"/>
</dbReference>
<dbReference type="Gene3D" id="3.40.50.1000">
    <property type="entry name" value="HAD superfamily/HAD-like"/>
    <property type="match status" value="1"/>
</dbReference>
<dbReference type="SFLD" id="SFLDG01129">
    <property type="entry name" value="C1.5:_HAD__Beta-PGM__Phosphata"/>
    <property type="match status" value="1"/>
</dbReference>
<dbReference type="RefSeq" id="WP_077536607.1">
    <property type="nucleotide sequence ID" value="NZ_CANLYY010000074.1"/>
</dbReference>
<sequence length="236" mass="26354">MIRFNRAIKPFSVLSFDLDDTLYDNRPIIKAAVKAQADYLNKLAGYQEKGPQYWQYCRELAVQQQLTLVDDVTQWRKQTLRLALSKLGFNQSDMEHHAKGAYNAFADARSNIIVSDDILALLDNLSKQYTLIAITNGNAEVERFNLNNKFALVLQAGLHGKAKPHSTLFDQAAVHLGVNKNAILHIGDSLDSDVQGANNAGCQSVWLNNQTTNYAYKGLADIEIADIHALTHLIKK</sequence>
<dbReference type="NCBIfam" id="TIGR01549">
    <property type="entry name" value="HAD-SF-IA-v1"/>
    <property type="match status" value="1"/>
</dbReference>
<evidence type="ECO:0000256" key="3">
    <source>
        <dbReference type="ARBA" id="ARBA00022842"/>
    </source>
</evidence>
<dbReference type="Proteomes" id="UP000188243">
    <property type="component" value="Chromosome"/>
</dbReference>
<dbReference type="NCBIfam" id="TIGR01509">
    <property type="entry name" value="HAD-SF-IA-v3"/>
    <property type="match status" value="1"/>
</dbReference>
<gene>
    <name evidence="4" type="ORF">B0W48_08730</name>
</gene>
<dbReference type="SUPFAM" id="SSF56784">
    <property type="entry name" value="HAD-like"/>
    <property type="match status" value="1"/>
</dbReference>
<dbReference type="PANTHER" id="PTHR46470:SF4">
    <property type="entry name" value="5-AMINO-6-(5-PHOSPHO-D-RIBITYLAMINO)URACIL PHOSPHATASE YIGB"/>
    <property type="match status" value="1"/>
</dbReference>
<keyword evidence="2" id="KW-0378">Hydrolase</keyword>
<dbReference type="SFLD" id="SFLDS00003">
    <property type="entry name" value="Haloacid_Dehalogenase"/>
    <property type="match status" value="1"/>
</dbReference>
<dbReference type="KEGG" id="paln:B0W48_08730"/>
<evidence type="ECO:0000313" key="4">
    <source>
        <dbReference type="EMBL" id="AQP99867.1"/>
    </source>
</evidence>
<evidence type="ECO:0000313" key="5">
    <source>
        <dbReference type="Proteomes" id="UP000188243"/>
    </source>
</evidence>
<dbReference type="InterPro" id="IPR006439">
    <property type="entry name" value="HAD-SF_hydro_IA"/>
</dbReference>
<dbReference type="EMBL" id="CP019628">
    <property type="protein sequence ID" value="AQP99867.1"/>
    <property type="molecule type" value="Genomic_DNA"/>
</dbReference>
<accession>A0A1Q2GXS1</accession>
<proteinExistence type="predicted"/>
<dbReference type="AlphaFoldDB" id="A0A1Q2GXS1"/>
<dbReference type="STRING" id="247523.B0W48_08730"/>
<dbReference type="Pfam" id="PF00702">
    <property type="entry name" value="Hydrolase"/>
    <property type="match status" value="1"/>
</dbReference>
<dbReference type="InterPro" id="IPR051400">
    <property type="entry name" value="HAD-like_hydrolase"/>
</dbReference>
<comment type="cofactor">
    <cofactor evidence="1">
        <name>Mg(2+)</name>
        <dbReference type="ChEBI" id="CHEBI:18420"/>
    </cofactor>
</comment>
<protein>
    <submittedName>
        <fullName evidence="4">Haloacid dehalogenase</fullName>
    </submittedName>
</protein>
<dbReference type="Gene3D" id="1.20.120.1600">
    <property type="match status" value="1"/>
</dbReference>
<dbReference type="PANTHER" id="PTHR46470">
    <property type="entry name" value="N-ACYLNEURAMINATE-9-PHOSPHATASE"/>
    <property type="match status" value="1"/>
</dbReference>
<keyword evidence="3" id="KW-0460">Magnesium</keyword>
<dbReference type="GO" id="GO:0016787">
    <property type="term" value="F:hydrolase activity"/>
    <property type="evidence" value="ECO:0007669"/>
    <property type="project" value="UniProtKB-KW"/>
</dbReference>
<name>A0A1Q2GXS1_9GAMM</name>